<name>A0A426Y8J2_ENSVE</name>
<comment type="caution">
    <text evidence="1">The sequence shown here is derived from an EMBL/GenBank/DDBJ whole genome shotgun (WGS) entry which is preliminary data.</text>
</comment>
<protein>
    <submittedName>
        <fullName evidence="1">Uncharacterized protein</fullName>
    </submittedName>
</protein>
<sequence length="116" mass="13224">MKLQPDDRPRSSLGIRSGLDNVVEPRREFTRRFAEGIKKLTRNTPGDCWKKIIGHPCKNIGRYQIRREVGQHQVQARIRKVEGTTFPEISTNKPLVSSGWTARTLEIGWRPTTTGG</sequence>
<organism evidence="1 2">
    <name type="scientific">Ensete ventricosum</name>
    <name type="common">Abyssinian banana</name>
    <name type="synonym">Musa ensete</name>
    <dbReference type="NCBI Taxonomy" id="4639"/>
    <lineage>
        <taxon>Eukaryota</taxon>
        <taxon>Viridiplantae</taxon>
        <taxon>Streptophyta</taxon>
        <taxon>Embryophyta</taxon>
        <taxon>Tracheophyta</taxon>
        <taxon>Spermatophyta</taxon>
        <taxon>Magnoliopsida</taxon>
        <taxon>Liliopsida</taxon>
        <taxon>Zingiberales</taxon>
        <taxon>Musaceae</taxon>
        <taxon>Ensete</taxon>
    </lineage>
</organism>
<dbReference type="AlphaFoldDB" id="A0A426Y8J2"/>
<gene>
    <name evidence="1" type="ORF">B296_00031148</name>
</gene>
<evidence type="ECO:0000313" key="2">
    <source>
        <dbReference type="Proteomes" id="UP000287651"/>
    </source>
</evidence>
<proteinExistence type="predicted"/>
<dbReference type="Proteomes" id="UP000287651">
    <property type="component" value="Unassembled WGS sequence"/>
</dbReference>
<reference evidence="1 2" key="1">
    <citation type="journal article" date="2014" name="Agronomy (Basel)">
        <title>A Draft Genome Sequence for Ensete ventricosum, the Drought-Tolerant Tree Against Hunger.</title>
        <authorList>
            <person name="Harrison J."/>
            <person name="Moore K.A."/>
            <person name="Paszkiewicz K."/>
            <person name="Jones T."/>
            <person name="Grant M."/>
            <person name="Ambacheew D."/>
            <person name="Muzemil S."/>
            <person name="Studholme D.J."/>
        </authorList>
    </citation>
    <scope>NUCLEOTIDE SEQUENCE [LARGE SCALE GENOMIC DNA]</scope>
</reference>
<dbReference type="EMBL" id="AMZH03014207">
    <property type="protein sequence ID" value="RRT48028.1"/>
    <property type="molecule type" value="Genomic_DNA"/>
</dbReference>
<accession>A0A426Y8J2</accession>
<evidence type="ECO:0000313" key="1">
    <source>
        <dbReference type="EMBL" id="RRT48028.1"/>
    </source>
</evidence>